<feature type="transmembrane region" description="Helical" evidence="1">
    <location>
        <begin position="122"/>
        <end position="145"/>
    </location>
</feature>
<evidence type="ECO:0000313" key="3">
    <source>
        <dbReference type="Proteomes" id="UP000244928"/>
    </source>
</evidence>
<reference evidence="2 3" key="1">
    <citation type="submission" date="2016-04" db="EMBL/GenBank/DDBJ databases">
        <title>Complete genome sequence of Dietzia lutea YIM 80766T, a strain isolated from desert soil in Egypt.</title>
        <authorList>
            <person name="Zhao J."/>
            <person name="Hu B."/>
            <person name="Geng S."/>
            <person name="Nie Y."/>
            <person name="Tang Y."/>
        </authorList>
    </citation>
    <scope>NUCLEOTIDE SEQUENCE [LARGE SCALE GENOMIC DNA]</scope>
    <source>
        <strain evidence="2 3">YIM 80766</strain>
    </source>
</reference>
<dbReference type="EMBL" id="CP015449">
    <property type="protein sequence ID" value="AWH90835.1"/>
    <property type="molecule type" value="Genomic_DNA"/>
</dbReference>
<dbReference type="KEGG" id="dlu:A6035_00040"/>
<gene>
    <name evidence="2" type="ORF">A6035_00040</name>
</gene>
<keyword evidence="1" id="KW-0812">Transmembrane</keyword>
<sequence length="462" mass="47567">MSETFLIPDPPGRSPRHARPLVVAAVPAEAHQGLVGRAVDRFDVAAHLEASGFGDALARRHGAHDVYEYARTLPALAPGAAETAIVRPRVRREGWVRALLLLAGAVVMALCAPAAIGVGADLSIAIVATGLSGWVLGQLLGFVTWRRVGLGDLPGAARISVGLAPLVAVPLVGVVTAATWYLGDAPALPTAALCGAWTLYAASLTLVSVLGGLRLLTVLAAGCAAVAVAATFAGAALVPIIALGVLSLGGALLAARTYRMTTPLPPAWPSRDDIRAAFDGTCQAALMSTALLLALNLADSDDRIPLSIAVILAAALCDPAIEDLGIRLKSLSYRSGRWRFVLRGVLVRTLIYLGVIALATLSATWIVDRILGIAEDPASGLVPDIVVLCVVAPVFAVFAFGSAIVLRAGRVAEAVWISALACLGFATLRFGLPVPVGIAMLCGACLLAVYHAVSAALHPHSW</sequence>
<dbReference type="Proteomes" id="UP000244928">
    <property type="component" value="Chromosome"/>
</dbReference>
<feature type="transmembrane region" description="Helical" evidence="1">
    <location>
        <begin position="95"/>
        <end position="116"/>
    </location>
</feature>
<evidence type="ECO:0000256" key="1">
    <source>
        <dbReference type="SAM" id="Phobius"/>
    </source>
</evidence>
<feature type="transmembrane region" description="Helical" evidence="1">
    <location>
        <begin position="157"/>
        <end position="181"/>
    </location>
</feature>
<feature type="transmembrane region" description="Helical" evidence="1">
    <location>
        <begin position="438"/>
        <end position="457"/>
    </location>
</feature>
<feature type="transmembrane region" description="Helical" evidence="1">
    <location>
        <begin position="345"/>
        <end position="365"/>
    </location>
</feature>
<feature type="transmembrane region" description="Helical" evidence="1">
    <location>
        <begin position="385"/>
        <end position="406"/>
    </location>
</feature>
<feature type="transmembrane region" description="Helical" evidence="1">
    <location>
        <begin position="236"/>
        <end position="255"/>
    </location>
</feature>
<organism evidence="2 3">
    <name type="scientific">Dietzia lutea</name>
    <dbReference type="NCBI Taxonomy" id="546160"/>
    <lineage>
        <taxon>Bacteria</taxon>
        <taxon>Bacillati</taxon>
        <taxon>Actinomycetota</taxon>
        <taxon>Actinomycetes</taxon>
        <taxon>Mycobacteriales</taxon>
        <taxon>Dietziaceae</taxon>
        <taxon>Dietzia</taxon>
    </lineage>
</organism>
<keyword evidence="1" id="KW-0472">Membrane</keyword>
<feature type="transmembrane region" description="Helical" evidence="1">
    <location>
        <begin position="413"/>
        <end position="432"/>
    </location>
</feature>
<dbReference type="AlphaFoldDB" id="A0A2S1R3K1"/>
<proteinExistence type="predicted"/>
<protein>
    <submittedName>
        <fullName evidence="2">Uncharacterized protein</fullName>
    </submittedName>
</protein>
<feature type="transmembrane region" description="Helical" evidence="1">
    <location>
        <begin position="213"/>
        <end position="230"/>
    </location>
</feature>
<evidence type="ECO:0000313" key="2">
    <source>
        <dbReference type="EMBL" id="AWH90835.1"/>
    </source>
</evidence>
<keyword evidence="3" id="KW-1185">Reference proteome</keyword>
<dbReference type="RefSeq" id="WP_159149457.1">
    <property type="nucleotide sequence ID" value="NZ_CP015449.1"/>
</dbReference>
<keyword evidence="1" id="KW-1133">Transmembrane helix</keyword>
<name>A0A2S1R3K1_9ACTN</name>
<feature type="transmembrane region" description="Helical" evidence="1">
    <location>
        <begin position="187"/>
        <end position="206"/>
    </location>
</feature>
<accession>A0A2S1R3K1</accession>